<feature type="region of interest" description="Disordered" evidence="1">
    <location>
        <begin position="153"/>
        <end position="189"/>
    </location>
</feature>
<evidence type="ECO:0000313" key="3">
    <source>
        <dbReference type="Proteomes" id="UP000601789"/>
    </source>
</evidence>
<dbReference type="EMBL" id="JADGMQ010000003">
    <property type="protein sequence ID" value="MBI1620351.1"/>
    <property type="molecule type" value="Genomic_DNA"/>
</dbReference>
<feature type="compositionally biased region" description="Low complexity" evidence="1">
    <location>
        <begin position="153"/>
        <end position="166"/>
    </location>
</feature>
<protein>
    <submittedName>
        <fullName evidence="2">Uncharacterized protein</fullName>
    </submittedName>
</protein>
<evidence type="ECO:0000313" key="2">
    <source>
        <dbReference type="EMBL" id="MBI1620351.1"/>
    </source>
</evidence>
<dbReference type="RefSeq" id="WP_198475624.1">
    <property type="nucleotide sequence ID" value="NZ_JADGMQ010000003.1"/>
</dbReference>
<organism evidence="2 3">
    <name type="scientific">Aquamicrobium zhengzhouense</name>
    <dbReference type="NCBI Taxonomy" id="2781738"/>
    <lineage>
        <taxon>Bacteria</taxon>
        <taxon>Pseudomonadati</taxon>
        <taxon>Pseudomonadota</taxon>
        <taxon>Alphaproteobacteria</taxon>
        <taxon>Hyphomicrobiales</taxon>
        <taxon>Phyllobacteriaceae</taxon>
        <taxon>Aquamicrobium</taxon>
    </lineage>
</organism>
<reference evidence="2 3" key="1">
    <citation type="submission" date="2020-10" db="EMBL/GenBank/DDBJ databases">
        <title>Aquamicrobium zhengzhouensis sp. nov., a exopolysaccharide producing bacterium isolated from farmland soil.</title>
        <authorList>
            <person name="Wang X."/>
        </authorList>
    </citation>
    <scope>NUCLEOTIDE SEQUENCE [LARGE SCALE GENOMIC DNA]</scope>
    <source>
        <strain evidence="3">cd-1</strain>
    </source>
</reference>
<dbReference type="Proteomes" id="UP000601789">
    <property type="component" value="Unassembled WGS sequence"/>
</dbReference>
<sequence>MNQTPNPFMPFWDSYDNTQASPTYDNAHAYQDLLGRMPEYQPNSQLGPIHEAVGMDGIRRNILASNEYTARLLGSMPQSVSQDMGRRAAVGINSMPGVFSDYTNPNLPNQHHNMADQRAQAQQMMPDAFQALLGAFTAPPAQELPPAVQQLIAGPQEPAQAEQTEAAKGKKKSPTDIIADENFRWPRSR</sequence>
<accession>A0ABS0SCB7</accession>
<evidence type="ECO:0000256" key="1">
    <source>
        <dbReference type="SAM" id="MobiDB-lite"/>
    </source>
</evidence>
<keyword evidence="3" id="KW-1185">Reference proteome</keyword>
<comment type="caution">
    <text evidence="2">The sequence shown here is derived from an EMBL/GenBank/DDBJ whole genome shotgun (WGS) entry which is preliminary data.</text>
</comment>
<gene>
    <name evidence="2" type="ORF">IOD40_06690</name>
</gene>
<name>A0ABS0SCB7_9HYPH</name>
<proteinExistence type="predicted"/>